<gene>
    <name evidence="4" type="ORF">DFH08DRAFT_398786</name>
</gene>
<organism evidence="4 5">
    <name type="scientific">Mycena albidolilacea</name>
    <dbReference type="NCBI Taxonomy" id="1033008"/>
    <lineage>
        <taxon>Eukaryota</taxon>
        <taxon>Fungi</taxon>
        <taxon>Dikarya</taxon>
        <taxon>Basidiomycota</taxon>
        <taxon>Agaricomycotina</taxon>
        <taxon>Agaricomycetes</taxon>
        <taxon>Agaricomycetidae</taxon>
        <taxon>Agaricales</taxon>
        <taxon>Marasmiineae</taxon>
        <taxon>Mycenaceae</taxon>
        <taxon>Mycena</taxon>
    </lineage>
</organism>
<dbReference type="PANTHER" id="PTHR23316">
    <property type="entry name" value="IMPORTIN ALPHA"/>
    <property type="match status" value="1"/>
</dbReference>
<dbReference type="SMART" id="SM00185">
    <property type="entry name" value="ARM"/>
    <property type="match status" value="5"/>
</dbReference>
<comment type="caution">
    <text evidence="4">The sequence shown here is derived from an EMBL/GenBank/DDBJ whole genome shotgun (WGS) entry which is preliminary data.</text>
</comment>
<dbReference type="InterPro" id="IPR016024">
    <property type="entry name" value="ARM-type_fold"/>
</dbReference>
<dbReference type="SUPFAM" id="SSF48371">
    <property type="entry name" value="ARM repeat"/>
    <property type="match status" value="1"/>
</dbReference>
<evidence type="ECO:0000313" key="4">
    <source>
        <dbReference type="EMBL" id="KAJ7318322.1"/>
    </source>
</evidence>
<dbReference type="EMBL" id="JARIHO010000058">
    <property type="protein sequence ID" value="KAJ7318322.1"/>
    <property type="molecule type" value="Genomic_DNA"/>
</dbReference>
<accession>A0AAD7EEH3</accession>
<proteinExistence type="inferred from homology"/>
<name>A0AAD7EEH3_9AGAR</name>
<keyword evidence="3" id="KW-0653">Protein transport</keyword>
<evidence type="ECO:0000313" key="5">
    <source>
        <dbReference type="Proteomes" id="UP001218218"/>
    </source>
</evidence>
<protein>
    <submittedName>
        <fullName evidence="4">Armadillo-type protein</fullName>
    </submittedName>
</protein>
<dbReference type="Pfam" id="PF00514">
    <property type="entry name" value="Arm"/>
    <property type="match status" value="1"/>
</dbReference>
<reference evidence="4" key="1">
    <citation type="submission" date="2023-03" db="EMBL/GenBank/DDBJ databases">
        <title>Massive genome expansion in bonnet fungi (Mycena s.s.) driven by repeated elements and novel gene families across ecological guilds.</title>
        <authorList>
            <consortium name="Lawrence Berkeley National Laboratory"/>
            <person name="Harder C.B."/>
            <person name="Miyauchi S."/>
            <person name="Viragh M."/>
            <person name="Kuo A."/>
            <person name="Thoen E."/>
            <person name="Andreopoulos B."/>
            <person name="Lu D."/>
            <person name="Skrede I."/>
            <person name="Drula E."/>
            <person name="Henrissat B."/>
            <person name="Morin E."/>
            <person name="Kohler A."/>
            <person name="Barry K."/>
            <person name="LaButti K."/>
            <person name="Morin E."/>
            <person name="Salamov A."/>
            <person name="Lipzen A."/>
            <person name="Mereny Z."/>
            <person name="Hegedus B."/>
            <person name="Baldrian P."/>
            <person name="Stursova M."/>
            <person name="Weitz H."/>
            <person name="Taylor A."/>
            <person name="Grigoriev I.V."/>
            <person name="Nagy L.G."/>
            <person name="Martin F."/>
            <person name="Kauserud H."/>
        </authorList>
    </citation>
    <scope>NUCLEOTIDE SEQUENCE</scope>
    <source>
        <strain evidence="4">CBHHK002</strain>
    </source>
</reference>
<dbReference type="AlphaFoldDB" id="A0AAD7EEH3"/>
<evidence type="ECO:0000256" key="3">
    <source>
        <dbReference type="ARBA" id="ARBA00022927"/>
    </source>
</evidence>
<evidence type="ECO:0000256" key="2">
    <source>
        <dbReference type="ARBA" id="ARBA00022448"/>
    </source>
</evidence>
<dbReference type="InterPro" id="IPR000225">
    <property type="entry name" value="Armadillo"/>
</dbReference>
<dbReference type="Gene3D" id="1.25.10.10">
    <property type="entry name" value="Leucine-rich Repeat Variant"/>
    <property type="match status" value="3"/>
</dbReference>
<dbReference type="Proteomes" id="UP001218218">
    <property type="component" value="Unassembled WGS sequence"/>
</dbReference>
<keyword evidence="5" id="KW-1185">Reference proteome</keyword>
<dbReference type="InterPro" id="IPR011989">
    <property type="entry name" value="ARM-like"/>
</dbReference>
<comment type="similarity">
    <text evidence="1">Belongs to the importin alpha family.</text>
</comment>
<dbReference type="GO" id="GO:0015031">
    <property type="term" value="P:protein transport"/>
    <property type="evidence" value="ECO:0007669"/>
    <property type="project" value="UniProtKB-KW"/>
</dbReference>
<keyword evidence="2" id="KW-0813">Transport</keyword>
<sequence length="393" mass="42422">MALASLSLSAQGAEAVIRVGNRMSDFFDEVLKISDQIPVCFLLTSLSRHESTRGFVLDANPYQHIVTLLSDKTTAGPALSTLRSIATCARAVQGVLDAGAIHMILKFLESADVELRRDACGLIRSLVNYESTVWKEVRCAKLVRLLSDDDEGVVFEAMVALSTIADSVDGAAAVVEAGALNRVDEFLQSGCKRLSLTACILLYNLADHNSKGTTQAILDVNPCPKIVLLLDLYRESPTYVRLLLRVLNSIVRSGVGARCVVEAGVLHVLGDLLQSSNHEVCWDACDLLSNLALDDLTLRAVLDSNHCQRLITLLSLDATGPAALNALDSLARSPQGTQAVLVVLPNILQSADSFLKRVACEFLNTLDFMTGTLSNANLLERLITLLRCVSFVT</sequence>
<evidence type="ECO:0000256" key="1">
    <source>
        <dbReference type="ARBA" id="ARBA00010394"/>
    </source>
</evidence>